<dbReference type="SUPFAM" id="SSF53448">
    <property type="entry name" value="Nucleotide-diphospho-sugar transferases"/>
    <property type="match status" value="1"/>
</dbReference>
<dbReference type="GO" id="GO:0016758">
    <property type="term" value="F:hexosyltransferase activity"/>
    <property type="evidence" value="ECO:0007669"/>
    <property type="project" value="UniProtKB-ARBA"/>
</dbReference>
<comment type="caution">
    <text evidence="2">The sequence shown here is derived from an EMBL/GenBank/DDBJ whole genome shotgun (WGS) entry which is preliminary data.</text>
</comment>
<reference evidence="2 3" key="1">
    <citation type="submission" date="2016-04" db="EMBL/GenBank/DDBJ databases">
        <title>Genome sequence of Methanobrevibacter cuticularis DSM 11139.</title>
        <authorList>
            <person name="Poehlein A."/>
            <person name="Seedorf H."/>
            <person name="Daniel R."/>
        </authorList>
    </citation>
    <scope>NUCLEOTIDE SEQUENCE [LARGE SCALE GENOMIC DNA]</scope>
    <source>
        <strain evidence="2 3">DSM 11139</strain>
    </source>
</reference>
<keyword evidence="2" id="KW-0328">Glycosyltransferase</keyword>
<dbReference type="PATRIC" id="fig|47311.3.peg.1238"/>
<dbReference type="AlphaFoldDB" id="A0A166DX58"/>
<gene>
    <name evidence="2" type="primary">epsJ_5</name>
    <name evidence="2" type="ORF">MBCUT_11260</name>
</gene>
<dbReference type="InterPro" id="IPR001173">
    <property type="entry name" value="Glyco_trans_2-like"/>
</dbReference>
<dbReference type="Proteomes" id="UP000077275">
    <property type="component" value="Unassembled WGS sequence"/>
</dbReference>
<evidence type="ECO:0000313" key="2">
    <source>
        <dbReference type="EMBL" id="KZX16045.1"/>
    </source>
</evidence>
<dbReference type="EMBL" id="LWMW01000101">
    <property type="protein sequence ID" value="KZX16045.1"/>
    <property type="molecule type" value="Genomic_DNA"/>
</dbReference>
<dbReference type="EC" id="2.4.-.-" evidence="2"/>
<dbReference type="PANTHER" id="PTHR22916:SF3">
    <property type="entry name" value="UDP-GLCNAC:BETAGAL BETA-1,3-N-ACETYLGLUCOSAMINYLTRANSFERASE-LIKE PROTEIN 1"/>
    <property type="match status" value="1"/>
</dbReference>
<feature type="domain" description="Glycosyltransferase 2-like" evidence="1">
    <location>
        <begin position="8"/>
        <end position="137"/>
    </location>
</feature>
<evidence type="ECO:0000259" key="1">
    <source>
        <dbReference type="Pfam" id="PF00535"/>
    </source>
</evidence>
<organism evidence="2 3">
    <name type="scientific">Methanobrevibacter cuticularis</name>
    <dbReference type="NCBI Taxonomy" id="47311"/>
    <lineage>
        <taxon>Archaea</taxon>
        <taxon>Methanobacteriati</taxon>
        <taxon>Methanobacteriota</taxon>
        <taxon>Methanomada group</taxon>
        <taxon>Methanobacteria</taxon>
        <taxon>Methanobacteriales</taxon>
        <taxon>Methanobacteriaceae</taxon>
        <taxon>Methanobrevibacter</taxon>
    </lineage>
</organism>
<evidence type="ECO:0000313" key="3">
    <source>
        <dbReference type="Proteomes" id="UP000077275"/>
    </source>
</evidence>
<accession>A0A166DX58</accession>
<dbReference type="Gene3D" id="3.90.550.10">
    <property type="entry name" value="Spore Coat Polysaccharide Biosynthesis Protein SpsA, Chain A"/>
    <property type="match status" value="1"/>
</dbReference>
<protein>
    <submittedName>
        <fullName evidence="2">Putative glycosyltransferase EpsJ</fullName>
        <ecNumber evidence="2">2.4.-.-</ecNumber>
    </submittedName>
</protein>
<sequence>MMDIIKVSVIVPVYNSEKYLGKCLDSLINQTLKDIEIICVDDGSTDSSPEILENYSKRDNRIKLVSQENRDVGAARGAGLKIATGEYVAFVDNDDWLVLDALQKLYNNARSNDSDLVLFKVRYFYSSNEIITPKSFDFDKYFNNDVDFNSFTFNALDIKPEVMNNLFAPWFKFYKRNFLNSYNFYFKEKITYPDVPFHVQVLLKANKLSFCPEYLYFYRKNHQESMLLISKDTSRIFDIFKVIDEVQSFLFSNDLFKSYESEFYQFKLQQINFWLLRCGKTHQKEYLLKSKKELSNIKFSTIESMLSRRYNEIYLNIINSTSYQEAISLDESIKLRFKDIKAKNRKVENRNSENIKVKTEKEIKKLKFQKSVSINGIRNFLRRLK</sequence>
<dbReference type="Pfam" id="PF00535">
    <property type="entry name" value="Glycos_transf_2"/>
    <property type="match status" value="1"/>
</dbReference>
<proteinExistence type="predicted"/>
<keyword evidence="3" id="KW-1185">Reference proteome</keyword>
<dbReference type="InterPro" id="IPR029044">
    <property type="entry name" value="Nucleotide-diphossugar_trans"/>
</dbReference>
<dbReference type="STRING" id="47311.MBCUT_11260"/>
<dbReference type="CDD" id="cd00761">
    <property type="entry name" value="Glyco_tranf_GTA_type"/>
    <property type="match status" value="1"/>
</dbReference>
<dbReference type="PANTHER" id="PTHR22916">
    <property type="entry name" value="GLYCOSYLTRANSFERASE"/>
    <property type="match status" value="1"/>
</dbReference>
<name>A0A166DX58_9EURY</name>
<keyword evidence="2" id="KW-0808">Transferase</keyword>